<keyword evidence="4" id="KW-0560">Oxidoreductase</keyword>
<dbReference type="PANTHER" id="PTHR43104:SF4">
    <property type="entry name" value="L-2-HYDROXYGLUTARATE DEHYDROGENASE, MITOCHONDRIAL"/>
    <property type="match status" value="1"/>
</dbReference>
<dbReference type="AlphaFoldDB" id="A0A193LDG7"/>
<evidence type="ECO:0000259" key="6">
    <source>
        <dbReference type="Pfam" id="PF01266"/>
    </source>
</evidence>
<evidence type="ECO:0000313" key="7">
    <source>
        <dbReference type="EMBL" id="ANO50523.1"/>
    </source>
</evidence>
<comment type="similarity">
    <text evidence="5">Belongs to the L2HGDH family.</text>
</comment>
<keyword evidence="3" id="KW-0274">FAD</keyword>
<name>A0A193LDG7_9GAMM</name>
<keyword evidence="2" id="KW-0285">Flavoprotein</keyword>
<evidence type="ECO:0000256" key="2">
    <source>
        <dbReference type="ARBA" id="ARBA00022630"/>
    </source>
</evidence>
<dbReference type="Gene3D" id="3.50.50.60">
    <property type="entry name" value="FAD/NAD(P)-binding domain"/>
    <property type="match status" value="1"/>
</dbReference>
<dbReference type="SUPFAM" id="SSF51905">
    <property type="entry name" value="FAD/NAD(P)-binding domain"/>
    <property type="match status" value="1"/>
</dbReference>
<dbReference type="OrthoDB" id="9801699at2"/>
<sequence length="369" mass="39594">MADVRLVVVGAGVIGLAVAREAAMRGIETIVLEAGTNIGSETSSRNSEVIHGGIYYAAGSLKALHCLAGRKRLYRYAEERNIPFSRCGKLIVANSEGEDSVLRGLLDRSIKNGLTGDDALRYLNAREVNRLEPNVHAVSALLSPSTGIIDSHSLMLAMQADAEAAGADLVLRSRVDQLVPGAPHTLSGNNDGDEWQLTADNVVVSAGLHSTHLMQGNDWLRPLAPQVRMVKGNYFALSGKSPFRHLVYPVPVEKGLGIHATLDLSGSTRFGPDTEDVVDIDYRVDERRQAVFESSIRRYWPDLPADRLLPAYAGIRPKVQLAGAEADFLIQGPDELATAGLAFLHGIESPGLTASLSLASSVCDRLSLT</sequence>
<keyword evidence="8" id="KW-1185">Reference proteome</keyword>
<gene>
    <name evidence="7" type="ORF">BA177_04220</name>
</gene>
<dbReference type="PANTHER" id="PTHR43104">
    <property type="entry name" value="L-2-HYDROXYGLUTARATE DEHYDROGENASE, MITOCHONDRIAL"/>
    <property type="match status" value="1"/>
</dbReference>
<dbReference type="Gene3D" id="3.30.9.10">
    <property type="entry name" value="D-Amino Acid Oxidase, subunit A, domain 2"/>
    <property type="match status" value="1"/>
</dbReference>
<dbReference type="Pfam" id="PF01266">
    <property type="entry name" value="DAO"/>
    <property type="match status" value="1"/>
</dbReference>
<reference evidence="7 8" key="1">
    <citation type="submission" date="2016-06" db="EMBL/GenBank/DDBJ databases">
        <title>Complete genome sequence of a deep-branching marine Gamma Proteobacterium Woeseia oceani type strain XK5.</title>
        <authorList>
            <person name="Mu D."/>
            <person name="Du Z."/>
        </authorList>
    </citation>
    <scope>NUCLEOTIDE SEQUENCE [LARGE SCALE GENOMIC DNA]</scope>
    <source>
        <strain evidence="7 8">XK5</strain>
    </source>
</reference>
<evidence type="ECO:0000256" key="5">
    <source>
        <dbReference type="ARBA" id="ARBA00037941"/>
    </source>
</evidence>
<dbReference type="InterPro" id="IPR036188">
    <property type="entry name" value="FAD/NAD-bd_sf"/>
</dbReference>
<dbReference type="RefSeq" id="WP_068613300.1">
    <property type="nucleotide sequence ID" value="NZ_CP016268.1"/>
</dbReference>
<evidence type="ECO:0000256" key="4">
    <source>
        <dbReference type="ARBA" id="ARBA00023002"/>
    </source>
</evidence>
<proteinExistence type="inferred from homology"/>
<dbReference type="STRING" id="1548547.BA177_04220"/>
<dbReference type="KEGG" id="woc:BA177_04220"/>
<dbReference type="EMBL" id="CP016268">
    <property type="protein sequence ID" value="ANO50523.1"/>
    <property type="molecule type" value="Genomic_DNA"/>
</dbReference>
<protein>
    <recommendedName>
        <fullName evidence="6">FAD dependent oxidoreductase domain-containing protein</fullName>
    </recommendedName>
</protein>
<accession>A0A193LDG7</accession>
<evidence type="ECO:0000313" key="8">
    <source>
        <dbReference type="Proteomes" id="UP000092695"/>
    </source>
</evidence>
<dbReference type="Proteomes" id="UP000092695">
    <property type="component" value="Chromosome"/>
</dbReference>
<evidence type="ECO:0000256" key="1">
    <source>
        <dbReference type="ARBA" id="ARBA00001974"/>
    </source>
</evidence>
<feature type="domain" description="FAD dependent oxidoreductase" evidence="6">
    <location>
        <begin position="6"/>
        <end position="362"/>
    </location>
</feature>
<dbReference type="GO" id="GO:0047545">
    <property type="term" value="F:(S)-2-hydroxyglutarate dehydrogenase activity"/>
    <property type="evidence" value="ECO:0007669"/>
    <property type="project" value="TreeGrafter"/>
</dbReference>
<comment type="cofactor">
    <cofactor evidence="1">
        <name>FAD</name>
        <dbReference type="ChEBI" id="CHEBI:57692"/>
    </cofactor>
</comment>
<dbReference type="InterPro" id="IPR006076">
    <property type="entry name" value="FAD-dep_OxRdtase"/>
</dbReference>
<evidence type="ECO:0000256" key="3">
    <source>
        <dbReference type="ARBA" id="ARBA00022827"/>
    </source>
</evidence>
<organism evidence="7 8">
    <name type="scientific">Woeseia oceani</name>
    <dbReference type="NCBI Taxonomy" id="1548547"/>
    <lineage>
        <taxon>Bacteria</taxon>
        <taxon>Pseudomonadati</taxon>
        <taxon>Pseudomonadota</taxon>
        <taxon>Gammaproteobacteria</taxon>
        <taxon>Woeseiales</taxon>
        <taxon>Woeseiaceae</taxon>
        <taxon>Woeseia</taxon>
    </lineage>
</organism>